<dbReference type="NCBIfam" id="TIGR01843">
    <property type="entry name" value="type_I_hlyD"/>
    <property type="match status" value="1"/>
</dbReference>
<comment type="subcellular location">
    <subcellularLocation>
        <location evidence="1 9">Cell inner membrane</location>
        <topology evidence="1 9">Single-pass membrane protein</topology>
    </subcellularLocation>
</comment>
<organism evidence="12 13">
    <name type="scientific">Candidatus Devosia phytovorans</name>
    <dbReference type="NCBI Taxonomy" id="3121372"/>
    <lineage>
        <taxon>Bacteria</taxon>
        <taxon>Pseudomonadati</taxon>
        <taxon>Pseudomonadota</taxon>
        <taxon>Alphaproteobacteria</taxon>
        <taxon>Hyphomicrobiales</taxon>
        <taxon>Devosiaceae</taxon>
        <taxon>Devosia</taxon>
    </lineage>
</organism>
<evidence type="ECO:0000256" key="8">
    <source>
        <dbReference type="ARBA" id="ARBA00023136"/>
    </source>
</evidence>
<dbReference type="InterPro" id="IPR058982">
    <property type="entry name" value="Beta-barrel_AprE"/>
</dbReference>
<evidence type="ECO:0000256" key="4">
    <source>
        <dbReference type="ARBA" id="ARBA00022475"/>
    </source>
</evidence>
<dbReference type="PRINTS" id="PR01490">
    <property type="entry name" value="RTXTOXIND"/>
</dbReference>
<dbReference type="Gene3D" id="2.40.30.170">
    <property type="match status" value="1"/>
</dbReference>
<dbReference type="Gene3D" id="2.40.50.100">
    <property type="match status" value="1"/>
</dbReference>
<dbReference type="Pfam" id="PF26002">
    <property type="entry name" value="Beta-barrel_AprE"/>
    <property type="match status" value="1"/>
</dbReference>
<keyword evidence="4 9" id="KW-1003">Cell membrane</keyword>
<evidence type="ECO:0000256" key="6">
    <source>
        <dbReference type="ARBA" id="ARBA00022692"/>
    </source>
</evidence>
<dbReference type="SUPFAM" id="SSF111369">
    <property type="entry name" value="HlyD-like secretion proteins"/>
    <property type="match status" value="1"/>
</dbReference>
<evidence type="ECO:0000256" key="2">
    <source>
        <dbReference type="ARBA" id="ARBA00009477"/>
    </source>
</evidence>
<dbReference type="PANTHER" id="PTHR30386:SF17">
    <property type="entry name" value="ALKALINE PROTEASE SECRETION PROTEIN APRE"/>
    <property type="match status" value="1"/>
</dbReference>
<keyword evidence="6 9" id="KW-0812">Transmembrane</keyword>
<evidence type="ECO:0000256" key="5">
    <source>
        <dbReference type="ARBA" id="ARBA00022519"/>
    </source>
</evidence>
<name>A0AAJ6AYJ9_9HYPH</name>
<dbReference type="EMBL" id="CP119312">
    <property type="protein sequence ID" value="WEK03665.1"/>
    <property type="molecule type" value="Genomic_DNA"/>
</dbReference>
<dbReference type="PANTHER" id="PTHR30386">
    <property type="entry name" value="MEMBRANE FUSION SUBUNIT OF EMRAB-TOLC MULTIDRUG EFFLUX PUMP"/>
    <property type="match status" value="1"/>
</dbReference>
<accession>A0AAJ6AYJ9</accession>
<evidence type="ECO:0000256" key="7">
    <source>
        <dbReference type="ARBA" id="ARBA00022989"/>
    </source>
</evidence>
<dbReference type="GO" id="GO:0015031">
    <property type="term" value="P:protein transport"/>
    <property type="evidence" value="ECO:0007669"/>
    <property type="project" value="InterPro"/>
</dbReference>
<evidence type="ECO:0000256" key="3">
    <source>
        <dbReference type="ARBA" id="ARBA00022448"/>
    </source>
</evidence>
<evidence type="ECO:0000259" key="10">
    <source>
        <dbReference type="Pfam" id="PF25994"/>
    </source>
</evidence>
<evidence type="ECO:0000256" key="1">
    <source>
        <dbReference type="ARBA" id="ARBA00004377"/>
    </source>
</evidence>
<dbReference type="InterPro" id="IPR058781">
    <property type="entry name" value="HH_AprE-like"/>
</dbReference>
<dbReference type="Proteomes" id="UP001217476">
    <property type="component" value="Chromosome"/>
</dbReference>
<keyword evidence="8 9" id="KW-0472">Membrane</keyword>
<reference evidence="12" key="1">
    <citation type="submission" date="2023-03" db="EMBL/GenBank/DDBJ databases">
        <title>Andean soil-derived lignocellulolytic bacterial consortium as a source of novel taxa and putative plastic-active enzymes.</title>
        <authorList>
            <person name="Diaz-Garcia L."/>
            <person name="Chuvochina M."/>
            <person name="Feuerriegel G."/>
            <person name="Bunk B."/>
            <person name="Sproer C."/>
            <person name="Streit W.R."/>
            <person name="Rodriguez L.M."/>
            <person name="Overmann J."/>
            <person name="Jimenez D.J."/>
        </authorList>
    </citation>
    <scope>NUCLEOTIDE SEQUENCE</scope>
    <source>
        <strain evidence="12">MAG 4196</strain>
    </source>
</reference>
<comment type="similarity">
    <text evidence="2 9">Belongs to the membrane fusion protein (MFP) (TC 8.A.1) family.</text>
</comment>
<evidence type="ECO:0000313" key="12">
    <source>
        <dbReference type="EMBL" id="WEK03665.1"/>
    </source>
</evidence>
<keyword evidence="7 9" id="KW-1133">Transmembrane helix</keyword>
<feature type="transmembrane region" description="Helical" evidence="9">
    <location>
        <begin position="21"/>
        <end position="39"/>
    </location>
</feature>
<proteinExistence type="inferred from homology"/>
<dbReference type="InterPro" id="IPR010129">
    <property type="entry name" value="T1SS_HlyD"/>
</dbReference>
<evidence type="ECO:0000259" key="11">
    <source>
        <dbReference type="Pfam" id="PF26002"/>
    </source>
</evidence>
<dbReference type="AlphaFoldDB" id="A0AAJ6AYJ9"/>
<feature type="domain" description="AprE-like long alpha-helical hairpin" evidence="10">
    <location>
        <begin position="95"/>
        <end position="283"/>
    </location>
</feature>
<keyword evidence="5 9" id="KW-0997">Cell inner membrane</keyword>
<gene>
    <name evidence="12" type="ORF">P0Y65_15925</name>
</gene>
<dbReference type="GO" id="GO:0005886">
    <property type="term" value="C:plasma membrane"/>
    <property type="evidence" value="ECO:0007669"/>
    <property type="project" value="UniProtKB-SubCell"/>
</dbReference>
<keyword evidence="3 9" id="KW-0813">Transport</keyword>
<feature type="domain" description="AprE-like beta-barrel" evidence="11">
    <location>
        <begin position="326"/>
        <end position="414"/>
    </location>
</feature>
<evidence type="ECO:0000256" key="9">
    <source>
        <dbReference type="RuleBase" id="RU365093"/>
    </source>
</evidence>
<sequence length="437" mass="46444">MMSPSETLSSKFLNPRVPARLGFITIVVFIMVMLGWGALAPLSGAVVANGVLQAEGGRKAVQHPYGGVVAELMVQEGDSVRAGAVLMRLSDAEPRAQYDVLSAERDTLLAAQGRLQAELAGTDAPVFSEDLVSRSQDATVQQAMNNEIALMGARAGQFETRENVLLQQKAQLDERVTSAEAQIAGLDQQKVSITGELEDARALLAQQLIERSRVLDQERAINEIDAQISVLRTDIATANKAMAEADFEIAGLDRERQSAASEDLRANQAALAALTPQLAAAQDALARTDVTATASGTVVGLSVITEGGVVSPGQELLSIIPDAGPMVVEAQMRLADVTDVTRGERADIRLLAVPASTRPALSGTIETVSADRVVDERSGQSFYALRIALDPRQLADANIDLTAGMPVQVVIPTRGRTLIDYLTSPLLDEVSGAFRER</sequence>
<evidence type="ECO:0000313" key="13">
    <source>
        <dbReference type="Proteomes" id="UP001217476"/>
    </source>
</evidence>
<dbReference type="Pfam" id="PF25994">
    <property type="entry name" value="HH_AprE"/>
    <property type="match status" value="1"/>
</dbReference>
<protein>
    <recommendedName>
        <fullName evidence="9">Membrane fusion protein (MFP) family protein</fullName>
    </recommendedName>
</protein>
<dbReference type="InterPro" id="IPR050739">
    <property type="entry name" value="MFP"/>
</dbReference>